<dbReference type="AlphaFoldDB" id="A0A318UBS7"/>
<dbReference type="Proteomes" id="UP000248198">
    <property type="component" value="Unassembled WGS sequence"/>
</dbReference>
<name>A0A318UBS7_9SPHI</name>
<dbReference type="Gene3D" id="1.10.10.10">
    <property type="entry name" value="Winged helix-like DNA-binding domain superfamily/Winged helix DNA-binding domain"/>
    <property type="match status" value="1"/>
</dbReference>
<evidence type="ECO:0000256" key="2">
    <source>
        <dbReference type="ARBA" id="ARBA00023012"/>
    </source>
</evidence>
<protein>
    <submittedName>
        <fullName evidence="8">DNA-binding response OmpR family regulator</fullName>
    </submittedName>
</protein>
<dbReference type="Pfam" id="PF00072">
    <property type="entry name" value="Response_reg"/>
    <property type="match status" value="1"/>
</dbReference>
<evidence type="ECO:0000259" key="6">
    <source>
        <dbReference type="PROSITE" id="PS50110"/>
    </source>
</evidence>
<dbReference type="Gene3D" id="6.10.250.690">
    <property type="match status" value="1"/>
</dbReference>
<dbReference type="SMART" id="SM00862">
    <property type="entry name" value="Trans_reg_C"/>
    <property type="match status" value="1"/>
</dbReference>
<feature type="domain" description="Response regulatory" evidence="6">
    <location>
        <begin position="4"/>
        <end position="118"/>
    </location>
</feature>
<evidence type="ECO:0000313" key="9">
    <source>
        <dbReference type="Proteomes" id="UP000248198"/>
    </source>
</evidence>
<gene>
    <name evidence="8" type="ORF">B0O44_1045</name>
</gene>
<evidence type="ECO:0000313" key="8">
    <source>
        <dbReference type="EMBL" id="PYF73836.1"/>
    </source>
</evidence>
<dbReference type="PROSITE" id="PS51755">
    <property type="entry name" value="OMPR_PHOB"/>
    <property type="match status" value="1"/>
</dbReference>
<organism evidence="8 9">
    <name type="scientific">Pedobacter nutrimenti</name>
    <dbReference type="NCBI Taxonomy" id="1241337"/>
    <lineage>
        <taxon>Bacteria</taxon>
        <taxon>Pseudomonadati</taxon>
        <taxon>Bacteroidota</taxon>
        <taxon>Sphingobacteriia</taxon>
        <taxon>Sphingobacteriales</taxon>
        <taxon>Sphingobacteriaceae</taxon>
        <taxon>Pedobacter</taxon>
    </lineage>
</organism>
<dbReference type="SUPFAM" id="SSF52172">
    <property type="entry name" value="CheY-like"/>
    <property type="match status" value="1"/>
</dbReference>
<feature type="DNA-binding region" description="OmpR/PhoB-type" evidence="5">
    <location>
        <begin position="131"/>
        <end position="228"/>
    </location>
</feature>
<keyword evidence="1 4" id="KW-0597">Phosphoprotein</keyword>
<keyword evidence="2" id="KW-0902">Two-component regulatory system</keyword>
<dbReference type="GO" id="GO:0000976">
    <property type="term" value="F:transcription cis-regulatory region binding"/>
    <property type="evidence" value="ECO:0007669"/>
    <property type="project" value="TreeGrafter"/>
</dbReference>
<dbReference type="InterPro" id="IPR001867">
    <property type="entry name" value="OmpR/PhoB-type_DNA-bd"/>
</dbReference>
<evidence type="ECO:0000259" key="7">
    <source>
        <dbReference type="PROSITE" id="PS51755"/>
    </source>
</evidence>
<dbReference type="GO" id="GO:0006355">
    <property type="term" value="P:regulation of DNA-templated transcription"/>
    <property type="evidence" value="ECO:0007669"/>
    <property type="project" value="InterPro"/>
</dbReference>
<dbReference type="InterPro" id="IPR039420">
    <property type="entry name" value="WalR-like"/>
</dbReference>
<reference evidence="8 9" key="1">
    <citation type="submission" date="2018-06" db="EMBL/GenBank/DDBJ databases">
        <title>Genomic Encyclopedia of Archaeal and Bacterial Type Strains, Phase II (KMG-II): from individual species to whole genera.</title>
        <authorList>
            <person name="Goeker M."/>
        </authorList>
    </citation>
    <scope>NUCLEOTIDE SEQUENCE [LARGE SCALE GENOMIC DNA]</scope>
    <source>
        <strain evidence="8 9">DSM 27372</strain>
    </source>
</reference>
<feature type="modified residue" description="4-aspartylphosphate" evidence="4">
    <location>
        <position position="53"/>
    </location>
</feature>
<evidence type="ECO:0000256" key="3">
    <source>
        <dbReference type="ARBA" id="ARBA00023125"/>
    </source>
</evidence>
<dbReference type="EMBL" id="QKLU01000004">
    <property type="protein sequence ID" value="PYF73836.1"/>
    <property type="molecule type" value="Genomic_DNA"/>
</dbReference>
<dbReference type="PANTHER" id="PTHR48111">
    <property type="entry name" value="REGULATOR OF RPOS"/>
    <property type="match status" value="1"/>
</dbReference>
<feature type="domain" description="OmpR/PhoB-type" evidence="7">
    <location>
        <begin position="131"/>
        <end position="228"/>
    </location>
</feature>
<dbReference type="PANTHER" id="PTHR48111:SF40">
    <property type="entry name" value="PHOSPHATE REGULON TRANSCRIPTIONAL REGULATORY PROTEIN PHOB"/>
    <property type="match status" value="1"/>
</dbReference>
<accession>A0A318UBS7</accession>
<dbReference type="InterPro" id="IPR036388">
    <property type="entry name" value="WH-like_DNA-bd_sf"/>
</dbReference>
<dbReference type="GO" id="GO:0032993">
    <property type="term" value="C:protein-DNA complex"/>
    <property type="evidence" value="ECO:0007669"/>
    <property type="project" value="TreeGrafter"/>
</dbReference>
<evidence type="ECO:0000256" key="4">
    <source>
        <dbReference type="PROSITE-ProRule" id="PRU00169"/>
    </source>
</evidence>
<dbReference type="CDD" id="cd00383">
    <property type="entry name" value="trans_reg_C"/>
    <property type="match status" value="1"/>
</dbReference>
<dbReference type="CDD" id="cd17574">
    <property type="entry name" value="REC_OmpR"/>
    <property type="match status" value="1"/>
</dbReference>
<sequence>MKHKILYAEDEPFLAQIVSDNLRAKGYDVWIAKNGQEALEEFKTNMPDLCLLDIMMPLKDGYTLAQDIRKLNTGIPIIFLSAKSLEEDVVKGFKTGGNDYMRKPFSIVELLVRIEALLLRFSVKRQASDEITVLRFGDCSVDTVKQQLKTTVAIYDLSYKEMMLLQLLVKYKNDILERQQALLKIWGDDSLYNSNSMNVFIAHLRKMLKDDASLQLMSIRGIGYKLIDRG</sequence>
<dbReference type="InterPro" id="IPR016032">
    <property type="entry name" value="Sig_transdc_resp-reg_C-effctor"/>
</dbReference>
<dbReference type="InterPro" id="IPR011006">
    <property type="entry name" value="CheY-like_superfamily"/>
</dbReference>
<dbReference type="SMART" id="SM00448">
    <property type="entry name" value="REC"/>
    <property type="match status" value="1"/>
</dbReference>
<dbReference type="GO" id="GO:0005829">
    <property type="term" value="C:cytosol"/>
    <property type="evidence" value="ECO:0007669"/>
    <property type="project" value="TreeGrafter"/>
</dbReference>
<dbReference type="Gene3D" id="3.40.50.2300">
    <property type="match status" value="1"/>
</dbReference>
<proteinExistence type="predicted"/>
<dbReference type="RefSeq" id="WP_110830493.1">
    <property type="nucleotide sequence ID" value="NZ_QKLU01000004.1"/>
</dbReference>
<evidence type="ECO:0000256" key="1">
    <source>
        <dbReference type="ARBA" id="ARBA00022553"/>
    </source>
</evidence>
<dbReference type="Pfam" id="PF00486">
    <property type="entry name" value="Trans_reg_C"/>
    <property type="match status" value="1"/>
</dbReference>
<dbReference type="InterPro" id="IPR001789">
    <property type="entry name" value="Sig_transdc_resp-reg_receiver"/>
</dbReference>
<dbReference type="SUPFAM" id="SSF46894">
    <property type="entry name" value="C-terminal effector domain of the bipartite response regulators"/>
    <property type="match status" value="1"/>
</dbReference>
<dbReference type="PROSITE" id="PS50110">
    <property type="entry name" value="RESPONSE_REGULATORY"/>
    <property type="match status" value="1"/>
</dbReference>
<evidence type="ECO:0000256" key="5">
    <source>
        <dbReference type="PROSITE-ProRule" id="PRU01091"/>
    </source>
</evidence>
<keyword evidence="3 5" id="KW-0238">DNA-binding</keyword>
<dbReference type="GO" id="GO:0000156">
    <property type="term" value="F:phosphorelay response regulator activity"/>
    <property type="evidence" value="ECO:0007669"/>
    <property type="project" value="TreeGrafter"/>
</dbReference>
<comment type="caution">
    <text evidence="8">The sequence shown here is derived from an EMBL/GenBank/DDBJ whole genome shotgun (WGS) entry which is preliminary data.</text>
</comment>
<dbReference type="OrthoDB" id="9790442at2"/>
<keyword evidence="9" id="KW-1185">Reference proteome</keyword>